<comment type="caution">
    <text evidence="1">The sequence shown here is derived from an EMBL/GenBank/DDBJ whole genome shotgun (WGS) entry which is preliminary data.</text>
</comment>
<dbReference type="InterPro" id="IPR029068">
    <property type="entry name" value="Glyas_Bleomycin-R_OHBP_Dase"/>
</dbReference>
<dbReference type="AlphaFoldDB" id="A0A4Q7X882"/>
<dbReference type="Proteomes" id="UP000292027">
    <property type="component" value="Unassembled WGS sequence"/>
</dbReference>
<keyword evidence="2" id="KW-1185">Reference proteome</keyword>
<reference evidence="1 2" key="1">
    <citation type="journal article" date="2015" name="Stand. Genomic Sci.">
        <title>Genomic Encyclopedia of Bacterial and Archaeal Type Strains, Phase III: the genomes of soil and plant-associated and newly described type strains.</title>
        <authorList>
            <person name="Whitman W.B."/>
            <person name="Woyke T."/>
            <person name="Klenk H.P."/>
            <person name="Zhou Y."/>
            <person name="Lilburn T.G."/>
            <person name="Beck B.J."/>
            <person name="De Vos P."/>
            <person name="Vandamme P."/>
            <person name="Eisen J.A."/>
            <person name="Garrity G."/>
            <person name="Hugenholtz P."/>
            <person name="Kyrpides N.C."/>
        </authorList>
    </citation>
    <scope>NUCLEOTIDE SEQUENCE [LARGE SCALE GENOMIC DNA]</scope>
    <source>
        <strain evidence="1 2">VKM Ac-2540</strain>
    </source>
</reference>
<protein>
    <recommendedName>
        <fullName evidence="3">VOC domain-containing protein</fullName>
    </recommendedName>
</protein>
<dbReference type="Gene3D" id="3.10.180.10">
    <property type="entry name" value="2,3-Dihydroxybiphenyl 1,2-Dioxygenase, domain 1"/>
    <property type="match status" value="1"/>
</dbReference>
<sequence>MLTPILATSDPYAAADEFVANGWTLAYSTPKDSGDPMAVVELHGGQVMLGVDSEQFLPADARDHRGAGVQFYVEVPADTIDDVQAAHQHPGPIEQRPWGVRSFTVKLADYNFMIATEQA</sequence>
<dbReference type="RefSeq" id="WP_130440233.1">
    <property type="nucleotide sequence ID" value="NZ_SHKR01000011.1"/>
</dbReference>
<proteinExistence type="predicted"/>
<dbReference type="SUPFAM" id="SSF54593">
    <property type="entry name" value="Glyoxalase/Bleomycin resistance protein/Dihydroxybiphenyl dioxygenase"/>
    <property type="match status" value="1"/>
</dbReference>
<evidence type="ECO:0000313" key="1">
    <source>
        <dbReference type="EMBL" id="RZU18835.1"/>
    </source>
</evidence>
<name>A0A4Q7X882_9ACTN</name>
<dbReference type="OrthoDB" id="9798201at2"/>
<evidence type="ECO:0008006" key="3">
    <source>
        <dbReference type="Google" id="ProtNLM"/>
    </source>
</evidence>
<evidence type="ECO:0000313" key="2">
    <source>
        <dbReference type="Proteomes" id="UP000292027"/>
    </source>
</evidence>
<dbReference type="EMBL" id="SHKR01000011">
    <property type="protein sequence ID" value="RZU18835.1"/>
    <property type="molecule type" value="Genomic_DNA"/>
</dbReference>
<accession>A0A4Q7X882</accession>
<gene>
    <name evidence="1" type="ORF">EV645_1035</name>
</gene>
<organism evidence="1 2">
    <name type="scientific">Kribbella rubisoli</name>
    <dbReference type="NCBI Taxonomy" id="3075929"/>
    <lineage>
        <taxon>Bacteria</taxon>
        <taxon>Bacillati</taxon>
        <taxon>Actinomycetota</taxon>
        <taxon>Actinomycetes</taxon>
        <taxon>Propionibacteriales</taxon>
        <taxon>Kribbellaceae</taxon>
        <taxon>Kribbella</taxon>
    </lineage>
</organism>